<dbReference type="CDD" id="cd00311">
    <property type="entry name" value="TIM"/>
    <property type="match status" value="1"/>
</dbReference>
<dbReference type="Gene3D" id="3.20.20.70">
    <property type="entry name" value="Aldolase class I"/>
    <property type="match status" value="1"/>
</dbReference>
<dbReference type="GO" id="GO:0005829">
    <property type="term" value="C:cytosol"/>
    <property type="evidence" value="ECO:0007669"/>
    <property type="project" value="TreeGrafter"/>
</dbReference>
<evidence type="ECO:0000256" key="3">
    <source>
        <dbReference type="RuleBase" id="RU363013"/>
    </source>
</evidence>
<reference evidence="4" key="1">
    <citation type="submission" date="2020-07" db="EMBL/GenBank/DDBJ databases">
        <title>Vallitalea pronyensis genome.</title>
        <authorList>
            <person name="Postec A."/>
        </authorList>
    </citation>
    <scope>NUCLEOTIDE SEQUENCE</scope>
    <source>
        <strain evidence="4">FatNI3</strain>
    </source>
</reference>
<dbReference type="AlphaFoldDB" id="A0A8J8SG63"/>
<dbReference type="InterPro" id="IPR000652">
    <property type="entry name" value="Triosephosphate_isomerase"/>
</dbReference>
<comment type="pathway">
    <text evidence="3">Carbohydrate biosynthesis; gluconeogenesis.</text>
</comment>
<keyword evidence="2 3" id="KW-0413">Isomerase</keyword>
<evidence type="ECO:0000313" key="4">
    <source>
        <dbReference type="EMBL" id="QUI22271.1"/>
    </source>
</evidence>
<dbReference type="EC" id="5.3.1.1" evidence="3"/>
<sequence>MKYIFINLKRFDVSRAKGGICPQDDAVSWIHGVMEESLAYDLGKLEGIEVVYMLPESLLSTGMNVLTKAHTSDRKNLSIGSQSVYRKDIEPGGNFGAFTSNLPAAAVKSLGCTWSIIGHSEERQDKLEIMEQFEPTLRQHEASYQQAMASVNHLMSKEVACALKQNLHVLLCIGESAEEKGEGTWEEQKVNIKKVLKAQLLQCLRDNRHLLGDNKVVIGYEPIWAIGPGKTPPEKPYIAFVSDYIKTCAKEELGIDNIPVVYGGGLKEANANMIASIDTIDGGLVALTNFEQPIGFEVASLKKIIDQYQQV</sequence>
<comment type="similarity">
    <text evidence="1 3">Belongs to the triosephosphate isomerase family.</text>
</comment>
<dbReference type="KEGG" id="vpy:HZI73_08155"/>
<proteinExistence type="inferred from homology"/>
<keyword evidence="3" id="KW-0963">Cytoplasm</keyword>
<name>A0A8J8SG63_9FIRM</name>
<dbReference type="EMBL" id="CP058649">
    <property type="protein sequence ID" value="QUI22271.1"/>
    <property type="molecule type" value="Genomic_DNA"/>
</dbReference>
<dbReference type="GO" id="GO:0046166">
    <property type="term" value="P:glyceraldehyde-3-phosphate biosynthetic process"/>
    <property type="evidence" value="ECO:0007669"/>
    <property type="project" value="TreeGrafter"/>
</dbReference>
<dbReference type="PANTHER" id="PTHR21139:SF42">
    <property type="entry name" value="TRIOSEPHOSPHATE ISOMERASE"/>
    <property type="match status" value="1"/>
</dbReference>
<keyword evidence="3" id="KW-0312">Gluconeogenesis</keyword>
<protein>
    <recommendedName>
        <fullName evidence="3">Triosephosphate isomerase</fullName>
        <ecNumber evidence="3">5.3.1.1</ecNumber>
    </recommendedName>
</protein>
<keyword evidence="5" id="KW-1185">Reference proteome</keyword>
<accession>A0A8J8SG63</accession>
<comment type="pathway">
    <text evidence="3">Carbohydrate degradation; glycolysis; D-glyceraldehyde 3-phosphate from glycerone phosphate: step 1/1.</text>
</comment>
<dbReference type="InterPro" id="IPR035990">
    <property type="entry name" value="TIM_sf"/>
</dbReference>
<keyword evidence="3" id="KW-0324">Glycolysis</keyword>
<dbReference type="UniPathway" id="UPA00138"/>
<dbReference type="GO" id="GO:0006096">
    <property type="term" value="P:glycolytic process"/>
    <property type="evidence" value="ECO:0007669"/>
    <property type="project" value="UniProtKB-UniPathway"/>
</dbReference>
<dbReference type="GO" id="GO:0006094">
    <property type="term" value="P:gluconeogenesis"/>
    <property type="evidence" value="ECO:0007669"/>
    <property type="project" value="UniProtKB-UniPathway"/>
</dbReference>
<dbReference type="GO" id="GO:0004807">
    <property type="term" value="F:triose-phosphate isomerase activity"/>
    <property type="evidence" value="ECO:0007669"/>
    <property type="project" value="UniProtKB-EC"/>
</dbReference>
<dbReference type="Pfam" id="PF00121">
    <property type="entry name" value="TIM"/>
    <property type="match status" value="1"/>
</dbReference>
<evidence type="ECO:0000256" key="2">
    <source>
        <dbReference type="ARBA" id="ARBA00023235"/>
    </source>
</evidence>
<dbReference type="SUPFAM" id="SSF51351">
    <property type="entry name" value="Triosephosphate isomerase (TIM)"/>
    <property type="match status" value="1"/>
</dbReference>
<dbReference type="PANTHER" id="PTHR21139">
    <property type="entry name" value="TRIOSEPHOSPHATE ISOMERASE"/>
    <property type="match status" value="1"/>
</dbReference>
<dbReference type="InterPro" id="IPR013785">
    <property type="entry name" value="Aldolase_TIM"/>
</dbReference>
<comment type="subunit">
    <text evidence="3">Homodimer.</text>
</comment>
<evidence type="ECO:0000256" key="1">
    <source>
        <dbReference type="ARBA" id="ARBA00007422"/>
    </source>
</evidence>
<dbReference type="RefSeq" id="WP_212697753.1">
    <property type="nucleotide sequence ID" value="NZ_CP058649.1"/>
</dbReference>
<evidence type="ECO:0000313" key="5">
    <source>
        <dbReference type="Proteomes" id="UP000683246"/>
    </source>
</evidence>
<dbReference type="GO" id="GO:0019563">
    <property type="term" value="P:glycerol catabolic process"/>
    <property type="evidence" value="ECO:0007669"/>
    <property type="project" value="TreeGrafter"/>
</dbReference>
<organism evidence="4 5">
    <name type="scientific">Vallitalea pronyensis</name>
    <dbReference type="NCBI Taxonomy" id="1348613"/>
    <lineage>
        <taxon>Bacteria</taxon>
        <taxon>Bacillati</taxon>
        <taxon>Bacillota</taxon>
        <taxon>Clostridia</taxon>
        <taxon>Lachnospirales</taxon>
        <taxon>Vallitaleaceae</taxon>
        <taxon>Vallitalea</taxon>
    </lineage>
</organism>
<dbReference type="Proteomes" id="UP000683246">
    <property type="component" value="Chromosome"/>
</dbReference>
<dbReference type="UniPathway" id="UPA00109">
    <property type="reaction ID" value="UER00189"/>
</dbReference>
<comment type="catalytic activity">
    <reaction evidence="3">
        <text>D-glyceraldehyde 3-phosphate = dihydroxyacetone phosphate</text>
        <dbReference type="Rhea" id="RHEA:18585"/>
        <dbReference type="ChEBI" id="CHEBI:57642"/>
        <dbReference type="ChEBI" id="CHEBI:59776"/>
        <dbReference type="EC" id="5.3.1.1"/>
    </reaction>
</comment>
<comment type="subcellular location">
    <subcellularLocation>
        <location evidence="3">Cytoplasm</location>
    </subcellularLocation>
</comment>
<dbReference type="PROSITE" id="PS51440">
    <property type="entry name" value="TIM_2"/>
    <property type="match status" value="1"/>
</dbReference>
<gene>
    <name evidence="4" type="ORF">HZI73_08155</name>
</gene>